<organism evidence="2 3">
    <name type="scientific">Sphingomonas vulcanisoli</name>
    <dbReference type="NCBI Taxonomy" id="1658060"/>
    <lineage>
        <taxon>Bacteria</taxon>
        <taxon>Pseudomonadati</taxon>
        <taxon>Pseudomonadota</taxon>
        <taxon>Alphaproteobacteria</taxon>
        <taxon>Sphingomonadales</taxon>
        <taxon>Sphingomonadaceae</taxon>
        <taxon>Sphingomonas</taxon>
    </lineage>
</organism>
<dbReference type="InterPro" id="IPR006158">
    <property type="entry name" value="Cobalamin-bd"/>
</dbReference>
<evidence type="ECO:0000259" key="1">
    <source>
        <dbReference type="PROSITE" id="PS51332"/>
    </source>
</evidence>
<dbReference type="Gene3D" id="3.40.50.280">
    <property type="entry name" value="Cobalamin-binding domain"/>
    <property type="match status" value="1"/>
</dbReference>
<dbReference type="Proteomes" id="UP000727456">
    <property type="component" value="Unassembled WGS sequence"/>
</dbReference>
<accession>A0ABX0TSD6</accession>
<evidence type="ECO:0000313" key="3">
    <source>
        <dbReference type="Proteomes" id="UP000727456"/>
    </source>
</evidence>
<feature type="domain" description="B12-binding" evidence="1">
    <location>
        <begin position="121"/>
        <end position="253"/>
    </location>
</feature>
<sequence length="254" mass="27238">MVAHAANTPILALASTDAGSVETGSVDGVIAASEVEALAPLALQVEADALLAYIETILARGVTVDTVMVDLLAPTARLLGEYWEDDRCDFVDVTMGLWRLQEVVHEVAARAPADRLHAAGGHRALFASMPGDKHNFGTVLIDELFRRDGWVTDRISEAQTPELLKRVSDDWFDMVGLTITCDHHIGELTSLIVALRNVSRNPRVCIMVGGRIFSANPERAVDVGADGTAPDAKLALKVAADLVRICEGEFVVSS</sequence>
<protein>
    <submittedName>
        <fullName evidence="2">Methanogenic corrinoid protein MtbC1</fullName>
    </submittedName>
</protein>
<reference evidence="2 3" key="1">
    <citation type="submission" date="2020-03" db="EMBL/GenBank/DDBJ databases">
        <title>Genomic Encyclopedia of Type Strains, Phase III (KMG-III): the genomes of soil and plant-associated and newly described type strains.</title>
        <authorList>
            <person name="Whitman W."/>
        </authorList>
    </citation>
    <scope>NUCLEOTIDE SEQUENCE [LARGE SCALE GENOMIC DNA]</scope>
    <source>
        <strain evidence="2 3">CECT 8804</strain>
    </source>
</reference>
<dbReference type="PROSITE" id="PS51332">
    <property type="entry name" value="B12_BINDING"/>
    <property type="match status" value="1"/>
</dbReference>
<dbReference type="CDD" id="cd02065">
    <property type="entry name" value="B12-binding_like"/>
    <property type="match status" value="1"/>
</dbReference>
<comment type="caution">
    <text evidence="2">The sequence shown here is derived from an EMBL/GenBank/DDBJ whole genome shotgun (WGS) entry which is preliminary data.</text>
</comment>
<dbReference type="RefSeq" id="WP_243843392.1">
    <property type="nucleotide sequence ID" value="NZ_JAAOZC010000004.1"/>
</dbReference>
<dbReference type="EMBL" id="JAAOZC010000004">
    <property type="protein sequence ID" value="NIJ08428.1"/>
    <property type="molecule type" value="Genomic_DNA"/>
</dbReference>
<keyword evidence="3" id="KW-1185">Reference proteome</keyword>
<evidence type="ECO:0000313" key="2">
    <source>
        <dbReference type="EMBL" id="NIJ08428.1"/>
    </source>
</evidence>
<dbReference type="SUPFAM" id="SSF52242">
    <property type="entry name" value="Cobalamin (vitamin B12)-binding domain"/>
    <property type="match status" value="1"/>
</dbReference>
<dbReference type="InterPro" id="IPR036724">
    <property type="entry name" value="Cobalamin-bd_sf"/>
</dbReference>
<gene>
    <name evidence="2" type="ORF">FHS31_002045</name>
</gene>
<name>A0ABX0TSD6_9SPHN</name>
<dbReference type="Pfam" id="PF02310">
    <property type="entry name" value="B12-binding"/>
    <property type="match status" value="1"/>
</dbReference>
<proteinExistence type="predicted"/>